<sequence length="351" mass="39220">MAPHYTQGGANARNQNSHVPSAMNGACLTVLPSVLHNHPYQAWYIYKNIHHLRGLLSCYSMCGAEEDEHPCECLSVVRRSQVERIKIKKDYLTGDPGMPSFTESLSNSKKRTAQLICSQFDSEGSSSYVSEFAMDGFTTSGLFYDHQSFRQIKSAHQSVEKELSTSLDNNCHPTCLNKHKRSSSILSKDDLMLLDTLPLISPSISSQEDSKVGDYDSDVSSGNFSPPNNLYKTELCRSWEEAGSCRYGSKCQFAHGKEDLRPISRHPKYKTEICRTFTTNGTCPYGMRCRFIHPCFNLTSGDSNVAKEDTPPCYLASSANLKTPMKIRRHPKRLPIFEAICPVSPDCAMVS</sequence>
<dbReference type="EMBL" id="CM055099">
    <property type="protein sequence ID" value="KAJ7548017.1"/>
    <property type="molecule type" value="Genomic_DNA"/>
</dbReference>
<accession>A0ACC2D1B7</accession>
<keyword evidence="2" id="KW-1185">Reference proteome</keyword>
<comment type="caution">
    <text evidence="1">The sequence shown here is derived from an EMBL/GenBank/DDBJ whole genome shotgun (WGS) entry which is preliminary data.</text>
</comment>
<reference evidence="2" key="1">
    <citation type="journal article" date="2024" name="Proc. Natl. Acad. Sci. U.S.A.">
        <title>Extraordinary preservation of gene collinearity over three hundred million years revealed in homosporous lycophytes.</title>
        <authorList>
            <person name="Li C."/>
            <person name="Wickell D."/>
            <person name="Kuo L.Y."/>
            <person name="Chen X."/>
            <person name="Nie B."/>
            <person name="Liao X."/>
            <person name="Peng D."/>
            <person name="Ji J."/>
            <person name="Jenkins J."/>
            <person name="Williams M."/>
            <person name="Shu S."/>
            <person name="Plott C."/>
            <person name="Barry K."/>
            <person name="Rajasekar S."/>
            <person name="Grimwood J."/>
            <person name="Han X."/>
            <person name="Sun S."/>
            <person name="Hou Z."/>
            <person name="He W."/>
            <person name="Dai G."/>
            <person name="Sun C."/>
            <person name="Schmutz J."/>
            <person name="Leebens-Mack J.H."/>
            <person name="Li F.W."/>
            <person name="Wang L."/>
        </authorList>
    </citation>
    <scope>NUCLEOTIDE SEQUENCE [LARGE SCALE GENOMIC DNA]</scope>
    <source>
        <strain evidence="2">cv. PW_Plant_1</strain>
    </source>
</reference>
<proteinExistence type="predicted"/>
<dbReference type="Proteomes" id="UP001162992">
    <property type="component" value="Chromosome 8"/>
</dbReference>
<evidence type="ECO:0000313" key="2">
    <source>
        <dbReference type="Proteomes" id="UP001162992"/>
    </source>
</evidence>
<name>A0ACC2D1B7_DIPCM</name>
<evidence type="ECO:0000313" key="1">
    <source>
        <dbReference type="EMBL" id="KAJ7548017.1"/>
    </source>
</evidence>
<organism evidence="1 2">
    <name type="scientific">Diphasiastrum complanatum</name>
    <name type="common">Issler's clubmoss</name>
    <name type="synonym">Lycopodium complanatum</name>
    <dbReference type="NCBI Taxonomy" id="34168"/>
    <lineage>
        <taxon>Eukaryota</taxon>
        <taxon>Viridiplantae</taxon>
        <taxon>Streptophyta</taxon>
        <taxon>Embryophyta</taxon>
        <taxon>Tracheophyta</taxon>
        <taxon>Lycopodiopsida</taxon>
        <taxon>Lycopodiales</taxon>
        <taxon>Lycopodiaceae</taxon>
        <taxon>Lycopodioideae</taxon>
        <taxon>Diphasiastrum</taxon>
    </lineage>
</organism>
<gene>
    <name evidence="1" type="ORF">O6H91_08G113700</name>
</gene>
<protein>
    <submittedName>
        <fullName evidence="1">Uncharacterized protein</fullName>
    </submittedName>
</protein>